<keyword evidence="2" id="KW-1185">Reference proteome</keyword>
<sequence>MKKFIKPGFEFIFSVALIAILGLPPLVLAQSQKNFEIHIVNGDTTVNGKNIKKLSAAERKDALDAINDLPPTPATPGNPGRSNSKVVIRKRTNGGNTNDIVIERSITGNEPQIAELNGKDSARNIVRMRLKKLKGADSIQAFTYRFDNDLPPMEMKTFSFDMPKRKQGFAFTSRNSQTFNYANVDNDGISTNISFTVTEPSKDKLKRVAGIEKADLALSNLNISPEFSTGKTNLRFNLPAKTVADAKLTDTEGKTLWADKAVAGSFSKKISLPLNGVYYLQVKQGTAIAVKKIVKE</sequence>
<dbReference type="Proteomes" id="UP001597073">
    <property type="component" value="Unassembled WGS sequence"/>
</dbReference>
<organism evidence="1 2">
    <name type="scientific">Mucilaginibacter lutimaris</name>
    <dbReference type="NCBI Taxonomy" id="931629"/>
    <lineage>
        <taxon>Bacteria</taxon>
        <taxon>Pseudomonadati</taxon>
        <taxon>Bacteroidota</taxon>
        <taxon>Sphingobacteriia</taxon>
        <taxon>Sphingobacteriales</taxon>
        <taxon>Sphingobacteriaceae</taxon>
        <taxon>Mucilaginibacter</taxon>
    </lineage>
</organism>
<reference evidence="2" key="1">
    <citation type="journal article" date="2019" name="Int. J. Syst. Evol. Microbiol.">
        <title>The Global Catalogue of Microorganisms (GCM) 10K type strain sequencing project: providing services to taxonomists for standard genome sequencing and annotation.</title>
        <authorList>
            <consortium name="The Broad Institute Genomics Platform"/>
            <consortium name="The Broad Institute Genome Sequencing Center for Infectious Disease"/>
            <person name="Wu L."/>
            <person name="Ma J."/>
        </authorList>
    </citation>
    <scope>NUCLEOTIDE SEQUENCE [LARGE SCALE GENOMIC DNA]</scope>
    <source>
        <strain evidence="2">CCUG 60742</strain>
    </source>
</reference>
<evidence type="ECO:0000313" key="1">
    <source>
        <dbReference type="EMBL" id="MFD0765754.1"/>
    </source>
</evidence>
<name>A0ABW2ZHY2_9SPHI</name>
<dbReference type="InterPro" id="IPR026444">
    <property type="entry name" value="Secre_tail"/>
</dbReference>
<comment type="caution">
    <text evidence="1">The sequence shown here is derived from an EMBL/GenBank/DDBJ whole genome shotgun (WGS) entry which is preliminary data.</text>
</comment>
<accession>A0ABW2ZHY2</accession>
<protein>
    <submittedName>
        <fullName evidence="1">T9SS type A sorting domain-containing protein</fullName>
    </submittedName>
</protein>
<dbReference type="EMBL" id="JBHTIA010000009">
    <property type="protein sequence ID" value="MFD0765754.1"/>
    <property type="molecule type" value="Genomic_DNA"/>
</dbReference>
<dbReference type="RefSeq" id="WP_377143049.1">
    <property type="nucleotide sequence ID" value="NZ_JBHTIA010000009.1"/>
</dbReference>
<proteinExistence type="predicted"/>
<dbReference type="NCBIfam" id="TIGR04183">
    <property type="entry name" value="Por_Secre_tail"/>
    <property type="match status" value="1"/>
</dbReference>
<evidence type="ECO:0000313" key="2">
    <source>
        <dbReference type="Proteomes" id="UP001597073"/>
    </source>
</evidence>
<gene>
    <name evidence="1" type="ORF">ACFQZI_12900</name>
</gene>